<dbReference type="RefSeq" id="WP_132848097.1">
    <property type="nucleotide sequence ID" value="NZ_CP058648.1"/>
</dbReference>
<evidence type="ECO:0000256" key="6">
    <source>
        <dbReference type="SAM" id="Phobius"/>
    </source>
</evidence>
<evidence type="ECO:0000256" key="4">
    <source>
        <dbReference type="ARBA" id="ARBA00022989"/>
    </source>
</evidence>
<keyword evidence="4 6" id="KW-1133">Transmembrane helix</keyword>
<dbReference type="InterPro" id="IPR043428">
    <property type="entry name" value="LivM-like"/>
</dbReference>
<evidence type="ECO:0000256" key="5">
    <source>
        <dbReference type="ARBA" id="ARBA00023136"/>
    </source>
</evidence>
<feature type="transmembrane region" description="Helical" evidence="6">
    <location>
        <begin position="120"/>
        <end position="141"/>
    </location>
</feature>
<feature type="transmembrane region" description="Helical" evidence="6">
    <location>
        <begin position="289"/>
        <end position="306"/>
    </location>
</feature>
<name>A0A4R2TJ19_9FIRM</name>
<dbReference type="Proteomes" id="UP000295504">
    <property type="component" value="Unassembled WGS sequence"/>
</dbReference>
<protein>
    <submittedName>
        <fullName evidence="7">Amino acid/amide ABC transporter membrane protein 2 (HAAT family)</fullName>
    </submittedName>
</protein>
<feature type="transmembrane region" description="Helical" evidence="6">
    <location>
        <begin position="93"/>
        <end position="113"/>
    </location>
</feature>
<keyword evidence="3 6" id="KW-0812">Transmembrane</keyword>
<evidence type="ECO:0000256" key="3">
    <source>
        <dbReference type="ARBA" id="ARBA00022692"/>
    </source>
</evidence>
<dbReference type="InterPro" id="IPR001851">
    <property type="entry name" value="ABC_transp_permease"/>
</dbReference>
<evidence type="ECO:0000313" key="8">
    <source>
        <dbReference type="Proteomes" id="UP000295504"/>
    </source>
</evidence>
<reference evidence="7 8" key="1">
    <citation type="submission" date="2019-03" db="EMBL/GenBank/DDBJ databases">
        <title>Genomic Encyclopedia of Type Strains, Phase IV (KMG-IV): sequencing the most valuable type-strain genomes for metagenomic binning, comparative biology and taxonomic classification.</title>
        <authorList>
            <person name="Goeker M."/>
        </authorList>
    </citation>
    <scope>NUCLEOTIDE SEQUENCE [LARGE SCALE GENOMIC DNA]</scope>
    <source>
        <strain evidence="7 8">DSM 100013</strain>
    </source>
</reference>
<dbReference type="PANTHER" id="PTHR30482">
    <property type="entry name" value="HIGH-AFFINITY BRANCHED-CHAIN AMINO ACID TRANSPORT SYSTEM PERMEASE"/>
    <property type="match status" value="1"/>
</dbReference>
<dbReference type="GO" id="GO:0005886">
    <property type="term" value="C:plasma membrane"/>
    <property type="evidence" value="ECO:0007669"/>
    <property type="project" value="UniProtKB-SubCell"/>
</dbReference>
<evidence type="ECO:0000256" key="1">
    <source>
        <dbReference type="ARBA" id="ARBA00004651"/>
    </source>
</evidence>
<keyword evidence="5 6" id="KW-0472">Membrane</keyword>
<dbReference type="Pfam" id="PF02653">
    <property type="entry name" value="BPD_transp_2"/>
    <property type="match status" value="1"/>
</dbReference>
<comment type="caution">
    <text evidence="7">The sequence shown here is derived from an EMBL/GenBank/DDBJ whole genome shotgun (WGS) entry which is preliminary data.</text>
</comment>
<organism evidence="7 8">
    <name type="scientific">Serpentinicella alkaliphila</name>
    <dbReference type="NCBI Taxonomy" id="1734049"/>
    <lineage>
        <taxon>Bacteria</taxon>
        <taxon>Bacillati</taxon>
        <taxon>Bacillota</taxon>
        <taxon>Clostridia</taxon>
        <taxon>Peptostreptococcales</taxon>
        <taxon>Natronincolaceae</taxon>
        <taxon>Serpentinicella</taxon>
    </lineage>
</organism>
<feature type="transmembrane region" description="Helical" evidence="6">
    <location>
        <begin position="222"/>
        <end position="239"/>
    </location>
</feature>
<sequence length="338" mass="37673">MIENVHRKIKAFYERHSIKVNIILILISILLPYIINSNYIVGILCRVLMYSVLAGSLNIINGYSGQFNIGHAGFFCIGAYTEAVLATRYGWNFWLLLLIAGIFTSLVGFLISLPTLRLRGIYLAIVTLGFSEIIRIIALNWTSVTGGPMGVKGIPSPIFLGIRISGSSRYYYIFLALAILFIFITNRVITSRIGRAWISIREDELAAKSLGVESSFYKSINFMYGAFWAGVMGAAYAPYYKFIASDMFTLDEGFNILSMVIIGGQGTLVGPFVGSLIVNIITEVFRFAAQYRMVVYAILIITMMWLRPQGLVGAYDSILAGNRARRKLKRKPVKVGDK</sequence>
<keyword evidence="8" id="KW-1185">Reference proteome</keyword>
<dbReference type="AlphaFoldDB" id="A0A4R2TJ19"/>
<comment type="subcellular location">
    <subcellularLocation>
        <location evidence="1">Cell membrane</location>
        <topology evidence="1">Multi-pass membrane protein</topology>
    </subcellularLocation>
</comment>
<accession>A0A4R2TJ19</accession>
<dbReference type="GO" id="GO:0015658">
    <property type="term" value="F:branched-chain amino acid transmembrane transporter activity"/>
    <property type="evidence" value="ECO:0007669"/>
    <property type="project" value="InterPro"/>
</dbReference>
<feature type="transmembrane region" description="Helical" evidence="6">
    <location>
        <begin position="170"/>
        <end position="189"/>
    </location>
</feature>
<proteinExistence type="predicted"/>
<evidence type="ECO:0000313" key="7">
    <source>
        <dbReference type="EMBL" id="TCQ03281.1"/>
    </source>
</evidence>
<dbReference type="OrthoDB" id="9789927at2"/>
<dbReference type="CDD" id="cd06581">
    <property type="entry name" value="TM_PBP1_LivM_like"/>
    <property type="match status" value="1"/>
</dbReference>
<keyword evidence="2" id="KW-1003">Cell membrane</keyword>
<feature type="transmembrane region" description="Helical" evidence="6">
    <location>
        <begin position="259"/>
        <end position="282"/>
    </location>
</feature>
<feature type="transmembrane region" description="Helical" evidence="6">
    <location>
        <begin position="18"/>
        <end position="35"/>
    </location>
</feature>
<dbReference type="PANTHER" id="PTHR30482:SF10">
    <property type="entry name" value="HIGH-AFFINITY BRANCHED-CHAIN AMINO ACID TRANSPORT PROTEIN BRAE"/>
    <property type="match status" value="1"/>
</dbReference>
<evidence type="ECO:0000256" key="2">
    <source>
        <dbReference type="ARBA" id="ARBA00022475"/>
    </source>
</evidence>
<gene>
    <name evidence="7" type="ORF">EDD79_101069</name>
</gene>
<dbReference type="EMBL" id="SLYC01000010">
    <property type="protein sequence ID" value="TCQ03281.1"/>
    <property type="molecule type" value="Genomic_DNA"/>
</dbReference>